<feature type="domain" description="DUF6697" evidence="2">
    <location>
        <begin position="292"/>
        <end position="491"/>
    </location>
</feature>
<feature type="compositionally biased region" description="Low complexity" evidence="1">
    <location>
        <begin position="198"/>
        <end position="209"/>
    </location>
</feature>
<gene>
    <name evidence="3" type="ORF">B0H17DRAFT_1134640</name>
</gene>
<feature type="compositionally biased region" description="Pro residues" evidence="1">
    <location>
        <begin position="80"/>
        <end position="93"/>
    </location>
</feature>
<feature type="compositionally biased region" description="Basic and acidic residues" evidence="1">
    <location>
        <begin position="504"/>
        <end position="522"/>
    </location>
</feature>
<comment type="caution">
    <text evidence="3">The sequence shown here is derived from an EMBL/GenBank/DDBJ whole genome shotgun (WGS) entry which is preliminary data.</text>
</comment>
<feature type="region of interest" description="Disordered" evidence="1">
    <location>
        <begin position="64"/>
        <end position="94"/>
    </location>
</feature>
<dbReference type="InterPro" id="IPR046520">
    <property type="entry name" value="DUF6697"/>
</dbReference>
<protein>
    <recommendedName>
        <fullName evidence="2">DUF6697 domain-containing protein</fullName>
    </recommendedName>
</protein>
<feature type="compositionally biased region" description="Basic residues" evidence="1">
    <location>
        <begin position="244"/>
        <end position="257"/>
    </location>
</feature>
<dbReference type="AlphaFoldDB" id="A0AAD7DEQ1"/>
<evidence type="ECO:0000313" key="3">
    <source>
        <dbReference type="EMBL" id="KAJ7689924.1"/>
    </source>
</evidence>
<evidence type="ECO:0000313" key="4">
    <source>
        <dbReference type="Proteomes" id="UP001221757"/>
    </source>
</evidence>
<keyword evidence="4" id="KW-1185">Reference proteome</keyword>
<feature type="region of interest" description="Disordered" evidence="1">
    <location>
        <begin position="504"/>
        <end position="530"/>
    </location>
</feature>
<dbReference type="EMBL" id="JARKIE010000068">
    <property type="protein sequence ID" value="KAJ7689924.1"/>
    <property type="molecule type" value="Genomic_DNA"/>
</dbReference>
<dbReference type="Proteomes" id="UP001221757">
    <property type="component" value="Unassembled WGS sequence"/>
</dbReference>
<feature type="region of interest" description="Disordered" evidence="1">
    <location>
        <begin position="433"/>
        <end position="454"/>
    </location>
</feature>
<name>A0AAD7DEQ1_MYCRO</name>
<sequence length="557" mass="61207">MDDKSSVELGKHSEEINRLTHENQRLRAEVERVRWERDEAESRFASSQKKVAELEHQVRTQAWRISDLEAEPPIHGGTNKPPPLDPVVPPKPSTLPEVIEIFDQEEDGLEILHDAKIPKEQSSAESAPDAAAQGTPPCHSEMLPIPQTPKKERQFMDFVSVPLARSPSKPRAAAERPSATPPDAEISSTPGRFKRARSASPSLGRSLSSTLVEDDRSVGDLPEQFGVGVLRSVRSVSPSPIPPAKRRKASKTAKVKTAKKEAFTLPKHVIDTHLGNTPNLAIDPVPLDALYVPRAFLRTEYGGSDQQFLQQFTATDGADTGRALVFPQADLNPFLPQAPGEAGLIFASRREIADGRAWALFCKHPAGTAVWRYMGDYRSEVCPEKPTVEQWRSQTPACKAKWGKLIARSKKWPVYVSMRARIALRKAGRAVSPESEAREATKITGKGKKGTPLGLTPQDVIDAFGRGEEAIDIIKMQCVSYDHAFAADMARRYEVCQTPQAEAQRRRAALEKKGKGHEREEGQGQASAQAGLHAGGRVGFQFRFGVCGGIRGFRVRG</sequence>
<reference evidence="3" key="1">
    <citation type="submission" date="2023-03" db="EMBL/GenBank/DDBJ databases">
        <title>Massive genome expansion in bonnet fungi (Mycena s.s.) driven by repeated elements and novel gene families across ecological guilds.</title>
        <authorList>
            <consortium name="Lawrence Berkeley National Laboratory"/>
            <person name="Harder C.B."/>
            <person name="Miyauchi S."/>
            <person name="Viragh M."/>
            <person name="Kuo A."/>
            <person name="Thoen E."/>
            <person name="Andreopoulos B."/>
            <person name="Lu D."/>
            <person name="Skrede I."/>
            <person name="Drula E."/>
            <person name="Henrissat B."/>
            <person name="Morin E."/>
            <person name="Kohler A."/>
            <person name="Barry K."/>
            <person name="LaButti K."/>
            <person name="Morin E."/>
            <person name="Salamov A."/>
            <person name="Lipzen A."/>
            <person name="Mereny Z."/>
            <person name="Hegedus B."/>
            <person name="Baldrian P."/>
            <person name="Stursova M."/>
            <person name="Weitz H."/>
            <person name="Taylor A."/>
            <person name="Grigoriev I.V."/>
            <person name="Nagy L.G."/>
            <person name="Martin F."/>
            <person name="Kauserud H."/>
        </authorList>
    </citation>
    <scope>NUCLEOTIDE SEQUENCE</scope>
    <source>
        <strain evidence="3">CBHHK067</strain>
    </source>
</reference>
<dbReference type="Pfam" id="PF20411">
    <property type="entry name" value="DUF6697"/>
    <property type="match status" value="1"/>
</dbReference>
<evidence type="ECO:0000256" key="1">
    <source>
        <dbReference type="SAM" id="MobiDB-lite"/>
    </source>
</evidence>
<feature type="region of interest" description="Disordered" evidence="1">
    <location>
        <begin position="113"/>
        <end position="215"/>
    </location>
</feature>
<feature type="region of interest" description="Disordered" evidence="1">
    <location>
        <begin position="236"/>
        <end position="257"/>
    </location>
</feature>
<evidence type="ECO:0000259" key="2">
    <source>
        <dbReference type="Pfam" id="PF20411"/>
    </source>
</evidence>
<organism evidence="3 4">
    <name type="scientific">Mycena rosella</name>
    <name type="common">Pink bonnet</name>
    <name type="synonym">Agaricus rosellus</name>
    <dbReference type="NCBI Taxonomy" id="1033263"/>
    <lineage>
        <taxon>Eukaryota</taxon>
        <taxon>Fungi</taxon>
        <taxon>Dikarya</taxon>
        <taxon>Basidiomycota</taxon>
        <taxon>Agaricomycotina</taxon>
        <taxon>Agaricomycetes</taxon>
        <taxon>Agaricomycetidae</taxon>
        <taxon>Agaricales</taxon>
        <taxon>Marasmiineae</taxon>
        <taxon>Mycenaceae</taxon>
        <taxon>Mycena</taxon>
    </lineage>
</organism>
<accession>A0AAD7DEQ1</accession>
<proteinExistence type="predicted"/>